<dbReference type="EMBL" id="JADFTS010000006">
    <property type="protein sequence ID" value="KAF9602422.1"/>
    <property type="molecule type" value="Genomic_DNA"/>
</dbReference>
<accession>A0A835LRQ2</accession>
<reference evidence="2 3" key="1">
    <citation type="submission" date="2020-10" db="EMBL/GenBank/DDBJ databases">
        <title>The Coptis chinensis genome and diversification of protoberbering-type alkaloids.</title>
        <authorList>
            <person name="Wang B."/>
            <person name="Shu S."/>
            <person name="Song C."/>
            <person name="Liu Y."/>
        </authorList>
    </citation>
    <scope>NUCLEOTIDE SEQUENCE [LARGE SCALE GENOMIC DNA]</scope>
    <source>
        <strain evidence="2">HL-2020</strain>
        <tissue evidence="2">Leaf</tissue>
    </source>
</reference>
<evidence type="ECO:0000313" key="2">
    <source>
        <dbReference type="EMBL" id="KAF9602422.1"/>
    </source>
</evidence>
<evidence type="ECO:0000313" key="3">
    <source>
        <dbReference type="Proteomes" id="UP000631114"/>
    </source>
</evidence>
<evidence type="ECO:0000256" key="1">
    <source>
        <dbReference type="SAM" id="MobiDB-lite"/>
    </source>
</evidence>
<dbReference type="AlphaFoldDB" id="A0A835LRQ2"/>
<gene>
    <name evidence="2" type="ORF">IFM89_027551</name>
</gene>
<comment type="caution">
    <text evidence="2">The sequence shown here is derived from an EMBL/GenBank/DDBJ whole genome shotgun (WGS) entry which is preliminary data.</text>
</comment>
<organism evidence="2 3">
    <name type="scientific">Coptis chinensis</name>
    <dbReference type="NCBI Taxonomy" id="261450"/>
    <lineage>
        <taxon>Eukaryota</taxon>
        <taxon>Viridiplantae</taxon>
        <taxon>Streptophyta</taxon>
        <taxon>Embryophyta</taxon>
        <taxon>Tracheophyta</taxon>
        <taxon>Spermatophyta</taxon>
        <taxon>Magnoliopsida</taxon>
        <taxon>Ranunculales</taxon>
        <taxon>Ranunculaceae</taxon>
        <taxon>Coptidoideae</taxon>
        <taxon>Coptis</taxon>
    </lineage>
</organism>
<dbReference type="Proteomes" id="UP000631114">
    <property type="component" value="Unassembled WGS sequence"/>
</dbReference>
<protein>
    <submittedName>
        <fullName evidence="2">Uncharacterized protein</fullName>
    </submittedName>
</protein>
<keyword evidence="3" id="KW-1185">Reference proteome</keyword>
<sequence length="117" mass="13255">MELLLARGSARENAKFCTHCKGLDMMLEERSAQKGKEVVTRWVNQDSKKKLRRWGKEATNEITNGFDQLNHDMQGENLENNGADVESGCTDLEPREDRGTMQADNIVTMPVMIPKES</sequence>
<feature type="region of interest" description="Disordered" evidence="1">
    <location>
        <begin position="67"/>
        <end position="86"/>
    </location>
</feature>
<name>A0A835LRQ2_9MAGN</name>
<proteinExistence type="predicted"/>